<gene>
    <name evidence="3" type="ORF">BCHO_1112</name>
</gene>
<protein>
    <submittedName>
        <fullName evidence="3">Serine proteinase inhibitor</fullName>
    </submittedName>
</protein>
<dbReference type="InterPro" id="IPR000215">
    <property type="entry name" value="Serpin_fam"/>
</dbReference>
<dbReference type="PANTHER" id="PTHR11461:SF211">
    <property type="entry name" value="GH10112P-RELATED"/>
    <property type="match status" value="1"/>
</dbReference>
<dbReference type="InterPro" id="IPR036186">
    <property type="entry name" value="Serpin_sf"/>
</dbReference>
<dbReference type="PANTHER" id="PTHR11461">
    <property type="entry name" value="SERINE PROTEASE INHIBITOR, SERPIN"/>
    <property type="match status" value="1"/>
</dbReference>
<comment type="similarity">
    <text evidence="1">Belongs to the serpin family.</text>
</comment>
<accession>A0A087AFS6</accession>
<evidence type="ECO:0000313" key="3">
    <source>
        <dbReference type="EMBL" id="KFI57626.1"/>
    </source>
</evidence>
<reference evidence="3 4" key="1">
    <citation type="submission" date="2014-03" db="EMBL/GenBank/DDBJ databases">
        <title>Genomics of Bifidobacteria.</title>
        <authorList>
            <person name="Ventura M."/>
            <person name="Milani C."/>
            <person name="Lugli G.A."/>
        </authorList>
    </citation>
    <scope>NUCLEOTIDE SEQUENCE [LARGE SCALE GENOMIC DNA]</scope>
    <source>
        <strain evidence="3 4">LMG 10510</strain>
    </source>
</reference>
<dbReference type="Proteomes" id="UP000028995">
    <property type="component" value="Unassembled WGS sequence"/>
</dbReference>
<sequence>MLVASINRRRPNAKSVTAVHDSVWVGDTLTPRRTFVDDMNSMFGAEVNGIDFSDSNAGGIIGDWIGRRTKGMLRPIVECDGSESLAIVNTVYADGRWKQPFRIEDTTSEVFHGGHADTKVPFMHGLCEDVLYLCDETYGWERLDIPFDDGGELRIVLPDPDNLETLLKDPVALRRAFVTERTSAMPQEDRQELVGMDRLKAKLAARTNPAGMPIYANIVTANVALPRFEIDGDISGATIIGMLRASGVTDAFDPVHADFSRLCDGPAVIGDIMQGTRIEVNEHRARAVVYTGICVPGAVPQWGHMIAFNVDRPFMYALMTRDRLLLFIGAVRNL</sequence>
<dbReference type="InterPro" id="IPR042185">
    <property type="entry name" value="Serpin_sf_2"/>
</dbReference>
<proteinExistence type="inferred from homology"/>
<dbReference type="InterPro" id="IPR023795">
    <property type="entry name" value="Serpin_CS"/>
</dbReference>
<dbReference type="GO" id="GO:0004867">
    <property type="term" value="F:serine-type endopeptidase inhibitor activity"/>
    <property type="evidence" value="ECO:0007669"/>
    <property type="project" value="InterPro"/>
</dbReference>
<name>A0A087AFS6_9BIFI</name>
<dbReference type="STRING" id="35760.BCHO_1112"/>
<evidence type="ECO:0000256" key="1">
    <source>
        <dbReference type="RuleBase" id="RU000411"/>
    </source>
</evidence>
<feature type="domain" description="Serpin" evidence="2">
    <location>
        <begin position="1"/>
        <end position="334"/>
    </location>
</feature>
<dbReference type="AlphaFoldDB" id="A0A087AFS6"/>
<dbReference type="EMBL" id="JGYU01000004">
    <property type="protein sequence ID" value="KFI57626.1"/>
    <property type="molecule type" value="Genomic_DNA"/>
</dbReference>
<dbReference type="Gene3D" id="3.30.497.10">
    <property type="entry name" value="Antithrombin, subunit I, domain 2"/>
    <property type="match status" value="1"/>
</dbReference>
<comment type="caution">
    <text evidence="3">The sequence shown here is derived from an EMBL/GenBank/DDBJ whole genome shotgun (WGS) entry which is preliminary data.</text>
</comment>
<evidence type="ECO:0000313" key="4">
    <source>
        <dbReference type="Proteomes" id="UP000028995"/>
    </source>
</evidence>
<dbReference type="InterPro" id="IPR042178">
    <property type="entry name" value="Serpin_sf_1"/>
</dbReference>
<dbReference type="eggNOG" id="COG4826">
    <property type="taxonomic scope" value="Bacteria"/>
</dbReference>
<dbReference type="Pfam" id="PF00079">
    <property type="entry name" value="Serpin"/>
    <property type="match status" value="2"/>
</dbReference>
<dbReference type="GO" id="GO:0005615">
    <property type="term" value="C:extracellular space"/>
    <property type="evidence" value="ECO:0007669"/>
    <property type="project" value="InterPro"/>
</dbReference>
<dbReference type="SMART" id="SM00093">
    <property type="entry name" value="SERPIN"/>
    <property type="match status" value="1"/>
</dbReference>
<dbReference type="Gene3D" id="2.30.39.10">
    <property type="entry name" value="Alpha-1-antitrypsin, domain 1"/>
    <property type="match status" value="1"/>
</dbReference>
<keyword evidence="4" id="KW-1185">Reference proteome</keyword>
<dbReference type="InterPro" id="IPR023796">
    <property type="entry name" value="Serpin_dom"/>
</dbReference>
<evidence type="ECO:0000259" key="2">
    <source>
        <dbReference type="SMART" id="SM00093"/>
    </source>
</evidence>
<dbReference type="PROSITE" id="PS00284">
    <property type="entry name" value="SERPIN"/>
    <property type="match status" value="1"/>
</dbReference>
<dbReference type="SUPFAM" id="SSF56574">
    <property type="entry name" value="Serpins"/>
    <property type="match status" value="1"/>
</dbReference>
<organism evidence="3 4">
    <name type="scientific">Bifidobacterium choerinum</name>
    <dbReference type="NCBI Taxonomy" id="35760"/>
    <lineage>
        <taxon>Bacteria</taxon>
        <taxon>Bacillati</taxon>
        <taxon>Actinomycetota</taxon>
        <taxon>Actinomycetes</taxon>
        <taxon>Bifidobacteriales</taxon>
        <taxon>Bifidobacteriaceae</taxon>
        <taxon>Bifidobacterium</taxon>
    </lineage>
</organism>